<evidence type="ECO:0000256" key="2">
    <source>
        <dbReference type="ARBA" id="ARBA00008017"/>
    </source>
</evidence>
<evidence type="ECO:0000256" key="1">
    <source>
        <dbReference type="ARBA" id="ARBA00004141"/>
    </source>
</evidence>
<dbReference type="HOGENOM" id="CLU_1706887_0_0_1"/>
<protein>
    <submittedName>
        <fullName evidence="5">Uncharacterized protein</fullName>
    </submittedName>
</protein>
<proteinExistence type="evidence at transcript level"/>
<comment type="similarity">
    <text evidence="2">Belongs to the MscS (TC 1.A.23) family.</text>
</comment>
<name>C4JAM6_MAIZE</name>
<dbReference type="InterPro" id="IPR016688">
    <property type="entry name" value="MscS-like_plants/fungi"/>
</dbReference>
<evidence type="ECO:0000256" key="4">
    <source>
        <dbReference type="SAM" id="Phobius"/>
    </source>
</evidence>
<sequence length="154" mass="17003">MCGTSHTSPSTASLASSTSPLTSSPTCLAPCRAQGESIPRSQVTGKFSERHKDRSYATSRPHQCYRLIVIIVTLLFMGIATTKILVVISSQLLVAGFIFGNACKTVFEALIFVFIMHPFEVANRCVIDETQMIVEEINILTTVLFKNDNQFRQL</sequence>
<accession>C4JAM6</accession>
<reference evidence="5" key="1">
    <citation type="journal article" date="2009" name="PLoS Genet.">
        <title>Sequencing, mapping, and analysis of 27,455 maize full-length cDNAs.</title>
        <authorList>
            <person name="Soderlund C."/>
            <person name="Descour A."/>
            <person name="Kudrna D."/>
            <person name="Bomhoff M."/>
            <person name="Boyd L."/>
            <person name="Currie J."/>
            <person name="Angelova A."/>
            <person name="Collura K."/>
            <person name="Wissotski M."/>
            <person name="Ashley E."/>
            <person name="Morrow D."/>
            <person name="Fernandes J."/>
            <person name="Walbot V."/>
            <person name="Yu Y."/>
        </authorList>
    </citation>
    <scope>NUCLEOTIDE SEQUENCE</scope>
    <source>
        <strain evidence="5">B73</strain>
    </source>
</reference>
<evidence type="ECO:0000256" key="3">
    <source>
        <dbReference type="SAM" id="MobiDB-lite"/>
    </source>
</evidence>
<dbReference type="PANTHER" id="PTHR31618:SF7">
    <property type="entry name" value="MECHANOSENSITIVE ION CHANNEL PROTEIN"/>
    <property type="match status" value="1"/>
</dbReference>
<feature type="region of interest" description="Disordered" evidence="3">
    <location>
        <begin position="1"/>
        <end position="24"/>
    </location>
</feature>
<comment type="subcellular location">
    <subcellularLocation>
        <location evidence="1">Membrane</location>
        <topology evidence="1">Multi-pass membrane protein</topology>
    </subcellularLocation>
</comment>
<feature type="transmembrane region" description="Helical" evidence="4">
    <location>
        <begin position="64"/>
        <end position="86"/>
    </location>
</feature>
<keyword evidence="4" id="KW-1133">Transmembrane helix</keyword>
<feature type="transmembrane region" description="Helical" evidence="4">
    <location>
        <begin position="92"/>
        <end position="115"/>
    </location>
</feature>
<dbReference type="GO" id="GO:0016020">
    <property type="term" value="C:membrane"/>
    <property type="evidence" value="ECO:0007669"/>
    <property type="project" value="UniProtKB-SubCell"/>
</dbReference>
<organism evidence="5">
    <name type="scientific">Zea mays</name>
    <name type="common">Maize</name>
    <dbReference type="NCBI Taxonomy" id="4577"/>
    <lineage>
        <taxon>Eukaryota</taxon>
        <taxon>Viridiplantae</taxon>
        <taxon>Streptophyta</taxon>
        <taxon>Embryophyta</taxon>
        <taxon>Tracheophyta</taxon>
        <taxon>Spermatophyta</taxon>
        <taxon>Magnoliopsida</taxon>
        <taxon>Liliopsida</taxon>
        <taxon>Poales</taxon>
        <taxon>Poaceae</taxon>
        <taxon>PACMAD clade</taxon>
        <taxon>Panicoideae</taxon>
        <taxon>Andropogonodae</taxon>
        <taxon>Andropogoneae</taxon>
        <taxon>Tripsacinae</taxon>
        <taxon>Zea</taxon>
    </lineage>
</organism>
<dbReference type="PANTHER" id="PTHR31618">
    <property type="entry name" value="MECHANOSENSITIVE ION CHANNEL PROTEIN 5"/>
    <property type="match status" value="1"/>
</dbReference>
<dbReference type="AlphaFoldDB" id="C4JAM6"/>
<keyword evidence="4" id="KW-0472">Membrane</keyword>
<dbReference type="EMBL" id="BT087873">
    <property type="protein sequence ID" value="ACR38226.1"/>
    <property type="molecule type" value="mRNA"/>
</dbReference>
<evidence type="ECO:0000313" key="5">
    <source>
        <dbReference type="EMBL" id="ACR38226.1"/>
    </source>
</evidence>
<keyword evidence="4" id="KW-0812">Transmembrane</keyword>